<feature type="compositionally biased region" description="Pro residues" evidence="1">
    <location>
        <begin position="186"/>
        <end position="198"/>
    </location>
</feature>
<accession>A0A1U9UMK4</accession>
<evidence type="ECO:0000313" key="3">
    <source>
        <dbReference type="EMBL" id="AQV93405.1"/>
    </source>
</evidence>
<sequence>MSAADRFIAGEDRLSALLRALPAYAPSDALAASVHAAARAAQQEADLRRASAAGLPFPAPPTLAAAVLEEASRLQAAQAARRDAVLARVGSGEAAENILGAPVSPAASEWLQAQATASAQETARKAAQQAAQSRLTRAARARRWWRSLGLVASVAAVAGLTTSIVLRQIDDGALLPVTTSEMSASPPAPSTEPSPAPSPETAAAAPANPPPPAAKAVPPARREARRAPASEDKPRSSMPAERSAPREFIMDSQAPAQASLAPSPAAPAIAAAQSAPADAVMAEAAPAPPPLPAPAAQAGFARKAAPPAMAARAPAAVAASAVHAMTVSTQDDPAIMATRLGTGTPLRLWAAEPDNAEIREWAERLWQSMPAGQRPPVPYAVQADRTLAPGQMRIELRREVPQDAPR</sequence>
<evidence type="ECO:0000256" key="1">
    <source>
        <dbReference type="SAM" id="MobiDB-lite"/>
    </source>
</evidence>
<proteinExistence type="predicted"/>
<dbReference type="RefSeq" id="WP_078195759.1">
    <property type="nucleotide sequence ID" value="NZ_CP017757.2"/>
</dbReference>
<evidence type="ECO:0000256" key="2">
    <source>
        <dbReference type="SAM" id="Phobius"/>
    </source>
</evidence>
<dbReference type="OrthoDB" id="8971228at2"/>
<reference evidence="4" key="1">
    <citation type="submission" date="2017-02" db="EMBL/GenBank/DDBJ databases">
        <title>Complete genome sequence of Cupriavidus necator strain NH9, a 3-chlorobenzoate degrader.</title>
        <authorList>
            <person name="Moriuchi R."/>
            <person name="Dohra H."/>
            <person name="Ogawa N."/>
        </authorList>
    </citation>
    <scope>NUCLEOTIDE SEQUENCE [LARGE SCALE GENOMIC DNA]</scope>
    <source>
        <strain evidence="4">NH9</strain>
    </source>
</reference>
<feature type="region of interest" description="Disordered" evidence="1">
    <location>
        <begin position="179"/>
        <end position="243"/>
    </location>
</feature>
<organism evidence="3 4">
    <name type="scientific">Cupriavidus necator</name>
    <name type="common">Alcaligenes eutrophus</name>
    <name type="synonym">Ralstonia eutropha</name>
    <dbReference type="NCBI Taxonomy" id="106590"/>
    <lineage>
        <taxon>Bacteria</taxon>
        <taxon>Pseudomonadati</taxon>
        <taxon>Pseudomonadota</taxon>
        <taxon>Betaproteobacteria</taxon>
        <taxon>Burkholderiales</taxon>
        <taxon>Burkholderiaceae</taxon>
        <taxon>Cupriavidus</taxon>
    </lineage>
</organism>
<dbReference type="KEGG" id="cuh:BJN34_05795"/>
<keyword evidence="2" id="KW-1133">Transmembrane helix</keyword>
<feature type="compositionally biased region" description="Basic and acidic residues" evidence="1">
    <location>
        <begin position="220"/>
        <end position="235"/>
    </location>
</feature>
<evidence type="ECO:0000313" key="4">
    <source>
        <dbReference type="Proteomes" id="UP000189627"/>
    </source>
</evidence>
<name>A0A1U9UMK4_CUPNE</name>
<dbReference type="Proteomes" id="UP000189627">
    <property type="component" value="Chromosome 1"/>
</dbReference>
<dbReference type="AlphaFoldDB" id="A0A1U9UMK4"/>
<dbReference type="EMBL" id="CP017757">
    <property type="protein sequence ID" value="AQV93405.1"/>
    <property type="molecule type" value="Genomic_DNA"/>
</dbReference>
<keyword evidence="2" id="KW-0472">Membrane</keyword>
<gene>
    <name evidence="3" type="ORF">BJN34_05795</name>
</gene>
<keyword evidence="2" id="KW-0812">Transmembrane</keyword>
<feature type="transmembrane region" description="Helical" evidence="2">
    <location>
        <begin position="144"/>
        <end position="166"/>
    </location>
</feature>
<protein>
    <submittedName>
        <fullName evidence="3">Uncharacterized protein</fullName>
    </submittedName>
</protein>